<dbReference type="AlphaFoldDB" id="A0AAW0A6S2"/>
<accession>A0AAW0A6S2</accession>
<gene>
    <name evidence="1" type="ORF">R3P38DRAFT_3216286</name>
</gene>
<organism evidence="1 2">
    <name type="scientific">Favolaschia claudopus</name>
    <dbReference type="NCBI Taxonomy" id="2862362"/>
    <lineage>
        <taxon>Eukaryota</taxon>
        <taxon>Fungi</taxon>
        <taxon>Dikarya</taxon>
        <taxon>Basidiomycota</taxon>
        <taxon>Agaricomycotina</taxon>
        <taxon>Agaricomycetes</taxon>
        <taxon>Agaricomycetidae</taxon>
        <taxon>Agaricales</taxon>
        <taxon>Marasmiineae</taxon>
        <taxon>Mycenaceae</taxon>
        <taxon>Favolaschia</taxon>
    </lineage>
</organism>
<evidence type="ECO:0000313" key="2">
    <source>
        <dbReference type="Proteomes" id="UP001362999"/>
    </source>
</evidence>
<proteinExistence type="predicted"/>
<name>A0AAW0A6S2_9AGAR</name>
<sequence>MAICICAEQTFSEGSAKSQGFVPAFEDAMEHYVGSELEKHALHEYHKSLPASSDRYEGRGILKDIILNHPLRGYPVLTCVSHHHVCPGIGPAAQAAENWLTSD</sequence>
<reference evidence="1 2" key="1">
    <citation type="journal article" date="2024" name="J Genomics">
        <title>Draft genome sequencing and assembly of Favolaschia claudopus CIRM-BRFM 2984 isolated from oak limbs.</title>
        <authorList>
            <person name="Navarro D."/>
            <person name="Drula E."/>
            <person name="Chaduli D."/>
            <person name="Cazenave R."/>
            <person name="Ahrendt S."/>
            <person name="Wang J."/>
            <person name="Lipzen A."/>
            <person name="Daum C."/>
            <person name="Barry K."/>
            <person name="Grigoriev I.V."/>
            <person name="Favel A."/>
            <person name="Rosso M.N."/>
            <person name="Martin F."/>
        </authorList>
    </citation>
    <scope>NUCLEOTIDE SEQUENCE [LARGE SCALE GENOMIC DNA]</scope>
    <source>
        <strain evidence="1 2">CIRM-BRFM 2984</strain>
    </source>
</reference>
<dbReference type="EMBL" id="JAWWNJ010000081">
    <property type="protein sequence ID" value="KAK7001898.1"/>
    <property type="molecule type" value="Genomic_DNA"/>
</dbReference>
<keyword evidence="2" id="KW-1185">Reference proteome</keyword>
<comment type="caution">
    <text evidence="1">The sequence shown here is derived from an EMBL/GenBank/DDBJ whole genome shotgun (WGS) entry which is preliminary data.</text>
</comment>
<protein>
    <submittedName>
        <fullName evidence="1">Uncharacterized protein</fullName>
    </submittedName>
</protein>
<dbReference type="Proteomes" id="UP001362999">
    <property type="component" value="Unassembled WGS sequence"/>
</dbReference>
<evidence type="ECO:0000313" key="1">
    <source>
        <dbReference type="EMBL" id="KAK7001898.1"/>
    </source>
</evidence>